<dbReference type="AlphaFoldDB" id="A0A4V6HRN7"/>
<keyword evidence="2" id="KW-1185">Reference proteome</keyword>
<evidence type="ECO:0000313" key="1">
    <source>
        <dbReference type="EMBL" id="TLC99747.1"/>
    </source>
</evidence>
<protein>
    <submittedName>
        <fullName evidence="1">Uncharacterized protein</fullName>
    </submittedName>
</protein>
<dbReference type="EMBL" id="QGQD01000066">
    <property type="protein sequence ID" value="TLC99747.1"/>
    <property type="molecule type" value="Genomic_DNA"/>
</dbReference>
<gene>
    <name evidence="1" type="ORF">DSM106044_03388</name>
</gene>
<organism evidence="1 2">
    <name type="scientific">Robinsoniella peoriensis</name>
    <dbReference type="NCBI Taxonomy" id="180332"/>
    <lineage>
        <taxon>Bacteria</taxon>
        <taxon>Bacillati</taxon>
        <taxon>Bacillota</taxon>
        <taxon>Clostridia</taxon>
        <taxon>Lachnospirales</taxon>
        <taxon>Lachnospiraceae</taxon>
        <taxon>Robinsoniella</taxon>
    </lineage>
</organism>
<dbReference type="RefSeq" id="WP_027295350.1">
    <property type="nucleotide sequence ID" value="NZ_CABMJZ010000086.1"/>
</dbReference>
<comment type="caution">
    <text evidence="1">The sequence shown here is derived from an EMBL/GenBank/DDBJ whole genome shotgun (WGS) entry which is preliminary data.</text>
</comment>
<proteinExistence type="predicted"/>
<dbReference type="Proteomes" id="UP000306509">
    <property type="component" value="Unassembled WGS sequence"/>
</dbReference>
<dbReference type="OrthoDB" id="2051323at2"/>
<dbReference type="STRING" id="180332.GCA_000797495_02758"/>
<name>A0A4V6HRN7_9FIRM</name>
<accession>A0A4V6HRN7</accession>
<sequence length="99" mass="11614">MNQIYSKQSFKVYRADGGFVVHNTDKRFEEGHTHLSSFKSAKYLVDLALHKSLPYHLDTYRLVSLARISIDEEYKAKVMELVSNKRKKDKYVNSRRKCG</sequence>
<evidence type="ECO:0000313" key="2">
    <source>
        <dbReference type="Proteomes" id="UP000306509"/>
    </source>
</evidence>
<reference evidence="1 2" key="1">
    <citation type="journal article" date="2019" name="Anaerobe">
        <title>Detection of Robinsoniella peoriensis in multiple bone samples of a trauma patient.</title>
        <authorList>
            <person name="Schrottner P."/>
            <person name="Hartwich K."/>
            <person name="Bunk B."/>
            <person name="Schober I."/>
            <person name="Helbig S."/>
            <person name="Rudolph W.W."/>
            <person name="Gunzer F."/>
        </authorList>
    </citation>
    <scope>NUCLEOTIDE SEQUENCE [LARGE SCALE GENOMIC DNA]</scope>
    <source>
        <strain evidence="1 2">DSM 106044</strain>
    </source>
</reference>